<dbReference type="GO" id="GO:0016760">
    <property type="term" value="F:cellulose synthase (UDP-forming) activity"/>
    <property type="evidence" value="ECO:0007669"/>
    <property type="project" value="UniProtKB-EC"/>
</dbReference>
<accession>A0A6H1TX55</accession>
<evidence type="ECO:0000256" key="5">
    <source>
        <dbReference type="ARBA" id="ARBA00022676"/>
    </source>
</evidence>
<feature type="domain" description="PilZ" evidence="14">
    <location>
        <begin position="630"/>
        <end position="707"/>
    </location>
</feature>
<name>A0A6H1TX55_9CYAN</name>
<dbReference type="Pfam" id="PF07238">
    <property type="entry name" value="PilZ"/>
    <property type="match status" value="1"/>
</dbReference>
<evidence type="ECO:0000259" key="13">
    <source>
        <dbReference type="Pfam" id="PF00535"/>
    </source>
</evidence>
<dbReference type="Gene3D" id="3.90.550.10">
    <property type="entry name" value="Spore Coat Polysaccharide Biosynthesis Protein SpsA, Chain A"/>
    <property type="match status" value="1"/>
</dbReference>
<keyword evidence="8" id="KW-0135">Cellulose biosynthesis</keyword>
<evidence type="ECO:0000256" key="3">
    <source>
        <dbReference type="ARBA" id="ARBA00022475"/>
    </source>
</evidence>
<dbReference type="InterPro" id="IPR005150">
    <property type="entry name" value="Cellulose_synth"/>
</dbReference>
<dbReference type="InterPro" id="IPR029044">
    <property type="entry name" value="Nucleotide-diphossugar_trans"/>
</dbReference>
<dbReference type="CDD" id="cd06421">
    <property type="entry name" value="CESA_CelA_like"/>
    <property type="match status" value="1"/>
</dbReference>
<evidence type="ECO:0000313" key="16">
    <source>
        <dbReference type="Proteomes" id="UP000500857"/>
    </source>
</evidence>
<comment type="subcellular location">
    <subcellularLocation>
        <location evidence="1">Cell inner membrane</location>
        <topology evidence="1">Multi-pass membrane protein</topology>
    </subcellularLocation>
</comment>
<feature type="transmembrane region" description="Helical" evidence="12">
    <location>
        <begin position="437"/>
        <end position="459"/>
    </location>
</feature>
<evidence type="ECO:0000256" key="11">
    <source>
        <dbReference type="ARBA" id="ARBA00048682"/>
    </source>
</evidence>
<dbReference type="GO" id="GO:0005886">
    <property type="term" value="C:plasma membrane"/>
    <property type="evidence" value="ECO:0007669"/>
    <property type="project" value="UniProtKB-SubCell"/>
</dbReference>
<evidence type="ECO:0000256" key="4">
    <source>
        <dbReference type="ARBA" id="ARBA00022519"/>
    </source>
</evidence>
<feature type="transmembrane region" description="Helical" evidence="12">
    <location>
        <begin position="501"/>
        <end position="519"/>
    </location>
</feature>
<keyword evidence="9 12" id="KW-1133">Transmembrane helix</keyword>
<organism evidence="15 16">
    <name type="scientific">Oxynema aestuarii AP17</name>
    <dbReference type="NCBI Taxonomy" id="2064643"/>
    <lineage>
        <taxon>Bacteria</taxon>
        <taxon>Bacillati</taxon>
        <taxon>Cyanobacteriota</taxon>
        <taxon>Cyanophyceae</taxon>
        <taxon>Oscillatoriophycideae</taxon>
        <taxon>Oscillatoriales</taxon>
        <taxon>Oscillatoriaceae</taxon>
        <taxon>Oxynema</taxon>
        <taxon>Oxynema aestuarii</taxon>
    </lineage>
</organism>
<dbReference type="PRINTS" id="PR01439">
    <property type="entry name" value="CELLSNTHASEA"/>
</dbReference>
<evidence type="ECO:0000259" key="14">
    <source>
        <dbReference type="Pfam" id="PF07238"/>
    </source>
</evidence>
<feature type="transmembrane region" description="Helical" evidence="12">
    <location>
        <begin position="137"/>
        <end position="159"/>
    </location>
</feature>
<evidence type="ECO:0000256" key="10">
    <source>
        <dbReference type="ARBA" id="ARBA00023136"/>
    </source>
</evidence>
<comment type="catalytic activity">
    <reaction evidence="11">
        <text>[(1-&gt;4)-beta-D-glucosyl](n) + UDP-alpha-D-glucose = [(1-&gt;4)-beta-D-glucosyl](n+1) + UDP + H(+)</text>
        <dbReference type="Rhea" id="RHEA:19929"/>
        <dbReference type="Rhea" id="RHEA-COMP:10033"/>
        <dbReference type="Rhea" id="RHEA-COMP:10034"/>
        <dbReference type="ChEBI" id="CHEBI:15378"/>
        <dbReference type="ChEBI" id="CHEBI:18246"/>
        <dbReference type="ChEBI" id="CHEBI:58223"/>
        <dbReference type="ChEBI" id="CHEBI:58885"/>
        <dbReference type="EC" id="2.4.1.12"/>
    </reaction>
</comment>
<dbReference type="AlphaFoldDB" id="A0A6H1TX55"/>
<dbReference type="Pfam" id="PF03552">
    <property type="entry name" value="Cellulose_synt"/>
    <property type="match status" value="1"/>
</dbReference>
<feature type="transmembrane region" description="Helical" evidence="12">
    <location>
        <begin position="539"/>
        <end position="560"/>
    </location>
</feature>
<dbReference type="RefSeq" id="WP_168569306.1">
    <property type="nucleotide sequence ID" value="NZ_CP051167.1"/>
</dbReference>
<keyword evidence="3" id="KW-1003">Cell membrane</keyword>
<protein>
    <recommendedName>
        <fullName evidence="2">cellulose synthase (UDP-forming)</fullName>
        <ecNumber evidence="2">2.4.1.12</ecNumber>
    </recommendedName>
</protein>
<dbReference type="SUPFAM" id="SSF53448">
    <property type="entry name" value="Nucleotide-diphospho-sugar transferases"/>
    <property type="match status" value="1"/>
</dbReference>
<gene>
    <name evidence="15" type="ORF">HCG48_11665</name>
</gene>
<reference evidence="15 16" key="1">
    <citation type="submission" date="2020-04" db="EMBL/GenBank/DDBJ databases">
        <authorList>
            <person name="Basu S."/>
            <person name="Maruthanayagam V."/>
            <person name="Chakraborty S."/>
            <person name="Pramanik A."/>
            <person name="Mukherjee J."/>
            <person name="Brink B."/>
        </authorList>
    </citation>
    <scope>NUCLEOTIDE SEQUENCE [LARGE SCALE GENOMIC DNA]</scope>
    <source>
        <strain evidence="15 16">AP17</strain>
    </source>
</reference>
<keyword evidence="10 12" id="KW-0472">Membrane</keyword>
<keyword evidence="4" id="KW-0997">Cell inner membrane</keyword>
<dbReference type="GO" id="GO:0030244">
    <property type="term" value="P:cellulose biosynthetic process"/>
    <property type="evidence" value="ECO:0007669"/>
    <property type="project" value="UniProtKB-KW"/>
</dbReference>
<dbReference type="Pfam" id="PF00535">
    <property type="entry name" value="Glycos_transf_2"/>
    <property type="match status" value="1"/>
</dbReference>
<evidence type="ECO:0000256" key="12">
    <source>
        <dbReference type="SAM" id="Phobius"/>
    </source>
</evidence>
<feature type="domain" description="Glycosyltransferase 2-like" evidence="13">
    <location>
        <begin position="188"/>
        <end position="354"/>
    </location>
</feature>
<evidence type="ECO:0000256" key="6">
    <source>
        <dbReference type="ARBA" id="ARBA00022679"/>
    </source>
</evidence>
<dbReference type="EMBL" id="CP051167">
    <property type="protein sequence ID" value="QIZ71151.1"/>
    <property type="molecule type" value="Genomic_DNA"/>
</dbReference>
<dbReference type="PANTHER" id="PTHR43867">
    <property type="entry name" value="CELLULOSE SYNTHASE CATALYTIC SUBUNIT A [UDP-FORMING]"/>
    <property type="match status" value="1"/>
</dbReference>
<dbReference type="InterPro" id="IPR003919">
    <property type="entry name" value="Cell_synth_A"/>
</dbReference>
<feature type="transmembrane region" description="Helical" evidence="12">
    <location>
        <begin position="471"/>
        <end position="489"/>
    </location>
</feature>
<dbReference type="Proteomes" id="UP000500857">
    <property type="component" value="Chromosome"/>
</dbReference>
<feature type="transmembrane region" description="Helical" evidence="12">
    <location>
        <begin position="581"/>
        <end position="600"/>
    </location>
</feature>
<evidence type="ECO:0000256" key="2">
    <source>
        <dbReference type="ARBA" id="ARBA00012539"/>
    </source>
</evidence>
<evidence type="ECO:0000256" key="1">
    <source>
        <dbReference type="ARBA" id="ARBA00004429"/>
    </source>
</evidence>
<evidence type="ECO:0000256" key="9">
    <source>
        <dbReference type="ARBA" id="ARBA00022989"/>
    </source>
</evidence>
<evidence type="ECO:0000256" key="7">
    <source>
        <dbReference type="ARBA" id="ARBA00022692"/>
    </source>
</evidence>
<evidence type="ECO:0000256" key="8">
    <source>
        <dbReference type="ARBA" id="ARBA00022916"/>
    </source>
</evidence>
<keyword evidence="6 15" id="KW-0808">Transferase</keyword>
<dbReference type="InterPro" id="IPR001173">
    <property type="entry name" value="Glyco_trans_2-like"/>
</dbReference>
<sequence>MSFSELGDEQKVSRPCVGKWCFPHVTTLVTLGIWFAIGAIAAAWIGGFEPIQTLFVHLDRVQENPPIWLQVPSFGDRFLWMPSLILLAIASLVTQFSSLPRTRSRAIVVAILLAVTLRYLLWRSLATLNLSTPINGIFSLGLFGLELLLVSSRLIQVYLTLRIQDRSHEADRRAIAVTERKYTPSVDILIPTYNEPEFILRRTIIGAQALDYDRKNIYLLDDTRRPEIARLARELGCCYVTRPHNLYAKAGNLNHAIAHTTGELIVVFDADFIPTRNFLQRTVGFFQDSNVALVQTPQTFYNPDPIARNLGLEDILTPEEEVFYRYIQPIRDGVGSVICAGTSFVVRRSALAEVGNFVTDSLSEDYFTGIRLAARGYRVIYLDEKLSAGLAAENIGDHIAQRLRWVRGTLQAFFIDSNPLTIPGLTFVQRLAHLEGLIYWFGNIARLALLLMPLGYTFLGIVPIEVNLAEFTYFFLPYYLISISTFAWLNRRSRSAILSEFYSIVTYIPLTITVLQVLLNPFSKQFNVTPKGKTRDRFYFNWKIAWPLLLILIGMGFAFVKNLSIALGSAETPAFEGINLAWIWSLYNFITIAIALFISIDVPNGDLHPWLALRRQVLLTETDNKSDRHPEQFWGRTIALSETGAQVECKAPLSLRGDRLTLELLGEKLTLSGQIEAIEERGEYYKIKMNFDRLNLEQHRRLVELLFCRCGQWQYRETPGELQSFFLLFKILLKPRILCDRDRTVKPLPVNQL</sequence>
<feature type="transmembrane region" description="Helical" evidence="12">
    <location>
        <begin position="78"/>
        <end position="99"/>
    </location>
</feature>
<proteinExistence type="predicted"/>
<dbReference type="InterPro" id="IPR009875">
    <property type="entry name" value="PilZ_domain"/>
</dbReference>
<dbReference type="GO" id="GO:0035438">
    <property type="term" value="F:cyclic-di-GMP binding"/>
    <property type="evidence" value="ECO:0007669"/>
    <property type="project" value="InterPro"/>
</dbReference>
<feature type="transmembrane region" description="Helical" evidence="12">
    <location>
        <begin position="106"/>
        <end position="125"/>
    </location>
</feature>
<dbReference type="GO" id="GO:0006011">
    <property type="term" value="P:UDP-alpha-D-glucose metabolic process"/>
    <property type="evidence" value="ECO:0007669"/>
    <property type="project" value="InterPro"/>
</dbReference>
<evidence type="ECO:0000313" key="15">
    <source>
        <dbReference type="EMBL" id="QIZ71151.1"/>
    </source>
</evidence>
<dbReference type="EC" id="2.4.1.12" evidence="2"/>
<dbReference type="KEGG" id="oxy:HCG48_11665"/>
<feature type="transmembrane region" description="Helical" evidence="12">
    <location>
        <begin position="21"/>
        <end position="45"/>
    </location>
</feature>
<keyword evidence="16" id="KW-1185">Reference proteome</keyword>
<keyword evidence="5" id="KW-0328">Glycosyltransferase</keyword>
<keyword evidence="7 12" id="KW-0812">Transmembrane</keyword>
<dbReference type="InterPro" id="IPR050321">
    <property type="entry name" value="Glycosyltr_2/OpgH_subfam"/>
</dbReference>
<dbReference type="PANTHER" id="PTHR43867:SF2">
    <property type="entry name" value="CELLULOSE SYNTHASE CATALYTIC SUBUNIT A [UDP-FORMING]"/>
    <property type="match status" value="1"/>
</dbReference>